<dbReference type="OrthoDB" id="8958642at2"/>
<gene>
    <name evidence="1" type="ordered locus">Fleli_1770</name>
</gene>
<keyword evidence="2" id="KW-1185">Reference proteome</keyword>
<evidence type="ECO:0000313" key="1">
    <source>
        <dbReference type="EMBL" id="AFM04169.1"/>
    </source>
</evidence>
<dbReference type="Proteomes" id="UP000006054">
    <property type="component" value="Chromosome"/>
</dbReference>
<protein>
    <submittedName>
        <fullName evidence="1">Uncharacterized protein</fullName>
    </submittedName>
</protein>
<dbReference type="EMBL" id="CP003345">
    <property type="protein sequence ID" value="AFM04169.1"/>
    <property type="molecule type" value="Genomic_DNA"/>
</dbReference>
<accession>I4AJN4</accession>
<dbReference type="HOGENOM" id="CLU_2584604_0_0_10"/>
<sequence>MDTEKAKAPFTDWQVERINKFQESNACHPYTCMDAYCNRSKVPYGGRLIAKNEGLVCPCGKYTQDECNPFMIDYEDDMLE</sequence>
<proteinExistence type="predicted"/>
<dbReference type="STRING" id="880071.Fleli_1770"/>
<dbReference type="KEGG" id="fli:Fleli_1770"/>
<evidence type="ECO:0000313" key="2">
    <source>
        <dbReference type="Proteomes" id="UP000006054"/>
    </source>
</evidence>
<dbReference type="AlphaFoldDB" id="I4AJN4"/>
<reference evidence="2" key="1">
    <citation type="submission" date="2012-06" db="EMBL/GenBank/DDBJ databases">
        <title>The complete genome of Flexibacter litoralis DSM 6794.</title>
        <authorList>
            <person name="Lucas S."/>
            <person name="Copeland A."/>
            <person name="Lapidus A."/>
            <person name="Glavina del Rio T."/>
            <person name="Dalin E."/>
            <person name="Tice H."/>
            <person name="Bruce D."/>
            <person name="Goodwin L."/>
            <person name="Pitluck S."/>
            <person name="Peters L."/>
            <person name="Ovchinnikova G."/>
            <person name="Lu M."/>
            <person name="Kyrpides N."/>
            <person name="Mavromatis K."/>
            <person name="Ivanova N."/>
            <person name="Brettin T."/>
            <person name="Detter J.C."/>
            <person name="Han C."/>
            <person name="Larimer F."/>
            <person name="Land M."/>
            <person name="Hauser L."/>
            <person name="Markowitz V."/>
            <person name="Cheng J.-F."/>
            <person name="Hugenholtz P."/>
            <person name="Woyke T."/>
            <person name="Wu D."/>
            <person name="Spring S."/>
            <person name="Lang E."/>
            <person name="Kopitz M."/>
            <person name="Brambilla E."/>
            <person name="Klenk H.-P."/>
            <person name="Eisen J.A."/>
        </authorList>
    </citation>
    <scope>NUCLEOTIDE SEQUENCE [LARGE SCALE GENOMIC DNA]</scope>
    <source>
        <strain evidence="2">ATCC 23117 / DSM 6794 / NBRC 15988 / NCIMB 1366 / Sio-4</strain>
    </source>
</reference>
<dbReference type="RefSeq" id="WP_014797622.1">
    <property type="nucleotide sequence ID" value="NC_018018.1"/>
</dbReference>
<name>I4AJN4_BERLS</name>
<organism evidence="1 2">
    <name type="scientific">Bernardetia litoralis (strain ATCC 23117 / DSM 6794 / NBRC 15988 / NCIMB 1366 / Fx l1 / Sio-4)</name>
    <name type="common">Flexibacter litoralis</name>
    <dbReference type="NCBI Taxonomy" id="880071"/>
    <lineage>
        <taxon>Bacteria</taxon>
        <taxon>Pseudomonadati</taxon>
        <taxon>Bacteroidota</taxon>
        <taxon>Cytophagia</taxon>
        <taxon>Cytophagales</taxon>
        <taxon>Bernardetiaceae</taxon>
        <taxon>Bernardetia</taxon>
    </lineage>
</organism>